<feature type="region of interest" description="Disordered" evidence="1">
    <location>
        <begin position="1"/>
        <end position="25"/>
    </location>
</feature>
<reference evidence="2" key="1">
    <citation type="submission" date="2020-06" db="EMBL/GenBank/DDBJ databases">
        <authorList>
            <person name="Li T."/>
            <person name="Hu X."/>
            <person name="Zhang T."/>
            <person name="Song X."/>
            <person name="Zhang H."/>
            <person name="Dai N."/>
            <person name="Sheng W."/>
            <person name="Hou X."/>
            <person name="Wei L."/>
        </authorList>
    </citation>
    <scope>NUCLEOTIDE SEQUENCE</scope>
    <source>
        <strain evidence="2">G01</strain>
        <tissue evidence="2">Leaf</tissue>
    </source>
</reference>
<dbReference type="EMBL" id="JACGWK010000008">
    <property type="protein sequence ID" value="KAL0339267.1"/>
    <property type="molecule type" value="Genomic_DNA"/>
</dbReference>
<comment type="caution">
    <text evidence="2">The sequence shown here is derived from an EMBL/GenBank/DDBJ whole genome shotgun (WGS) entry which is preliminary data.</text>
</comment>
<sequence>MGRPTRKQRRLSTMADRHPLGSTSSSWLLRERQGEEINSEEPTLSSQAFVTTNEQQLWMLAASGRKRG</sequence>
<protein>
    <submittedName>
        <fullName evidence="2">Uncharacterized protein</fullName>
    </submittedName>
</protein>
<name>A0AAW2N8Q0_9LAMI</name>
<feature type="compositionally biased region" description="Basic residues" evidence="1">
    <location>
        <begin position="1"/>
        <end position="10"/>
    </location>
</feature>
<accession>A0AAW2N8Q0</accession>
<gene>
    <name evidence="2" type="ORF">Sangu_1448800</name>
</gene>
<proteinExistence type="predicted"/>
<evidence type="ECO:0000256" key="1">
    <source>
        <dbReference type="SAM" id="MobiDB-lite"/>
    </source>
</evidence>
<organism evidence="2">
    <name type="scientific">Sesamum angustifolium</name>
    <dbReference type="NCBI Taxonomy" id="2727405"/>
    <lineage>
        <taxon>Eukaryota</taxon>
        <taxon>Viridiplantae</taxon>
        <taxon>Streptophyta</taxon>
        <taxon>Embryophyta</taxon>
        <taxon>Tracheophyta</taxon>
        <taxon>Spermatophyta</taxon>
        <taxon>Magnoliopsida</taxon>
        <taxon>eudicotyledons</taxon>
        <taxon>Gunneridae</taxon>
        <taxon>Pentapetalae</taxon>
        <taxon>asterids</taxon>
        <taxon>lamiids</taxon>
        <taxon>Lamiales</taxon>
        <taxon>Pedaliaceae</taxon>
        <taxon>Sesamum</taxon>
    </lineage>
</organism>
<reference evidence="2" key="2">
    <citation type="journal article" date="2024" name="Plant">
        <title>Genomic evolution and insights into agronomic trait innovations of Sesamum species.</title>
        <authorList>
            <person name="Miao H."/>
            <person name="Wang L."/>
            <person name="Qu L."/>
            <person name="Liu H."/>
            <person name="Sun Y."/>
            <person name="Le M."/>
            <person name="Wang Q."/>
            <person name="Wei S."/>
            <person name="Zheng Y."/>
            <person name="Lin W."/>
            <person name="Duan Y."/>
            <person name="Cao H."/>
            <person name="Xiong S."/>
            <person name="Wang X."/>
            <person name="Wei L."/>
            <person name="Li C."/>
            <person name="Ma Q."/>
            <person name="Ju M."/>
            <person name="Zhao R."/>
            <person name="Li G."/>
            <person name="Mu C."/>
            <person name="Tian Q."/>
            <person name="Mei H."/>
            <person name="Zhang T."/>
            <person name="Gao T."/>
            <person name="Zhang H."/>
        </authorList>
    </citation>
    <scope>NUCLEOTIDE SEQUENCE</scope>
    <source>
        <strain evidence="2">G01</strain>
    </source>
</reference>
<evidence type="ECO:0000313" key="2">
    <source>
        <dbReference type="EMBL" id="KAL0339267.1"/>
    </source>
</evidence>
<dbReference type="AlphaFoldDB" id="A0AAW2N8Q0"/>